<name>A0A7S2WW66_9STRA</name>
<proteinExistence type="inferred from homology"/>
<accession>A0A7S2WW66</accession>
<gene>
    <name evidence="4" type="ORF">RMAR1173_LOCUS21852</name>
</gene>
<dbReference type="PANTHER" id="PTHR12499:SF0">
    <property type="entry name" value="OPTIC ATROPHY 3 PROTEIN"/>
    <property type="match status" value="1"/>
</dbReference>
<evidence type="ECO:0000256" key="2">
    <source>
        <dbReference type="ARBA" id="ARBA00023054"/>
    </source>
</evidence>
<reference evidence="4" key="1">
    <citation type="submission" date="2021-01" db="EMBL/GenBank/DDBJ databases">
        <authorList>
            <person name="Corre E."/>
            <person name="Pelletier E."/>
            <person name="Niang G."/>
            <person name="Scheremetjew M."/>
            <person name="Finn R."/>
            <person name="Kale V."/>
            <person name="Holt S."/>
            <person name="Cochrane G."/>
            <person name="Meng A."/>
            <person name="Brown T."/>
            <person name="Cohen L."/>
        </authorList>
    </citation>
    <scope>NUCLEOTIDE SEQUENCE</scope>
    <source>
        <strain evidence="4">CCMP1243</strain>
    </source>
</reference>
<dbReference type="Pfam" id="PF07047">
    <property type="entry name" value="OPA3"/>
    <property type="match status" value="1"/>
</dbReference>
<dbReference type="EMBL" id="HBHJ01032972">
    <property type="protein sequence ID" value="CAD9710858.1"/>
    <property type="molecule type" value="Transcribed_RNA"/>
</dbReference>
<dbReference type="GO" id="GO:0019216">
    <property type="term" value="P:regulation of lipid metabolic process"/>
    <property type="evidence" value="ECO:0007669"/>
    <property type="project" value="TreeGrafter"/>
</dbReference>
<evidence type="ECO:0008006" key="5">
    <source>
        <dbReference type="Google" id="ProtNLM"/>
    </source>
</evidence>
<dbReference type="InterPro" id="IPR010754">
    <property type="entry name" value="OPA3-like"/>
</dbReference>
<dbReference type="GO" id="GO:0005739">
    <property type="term" value="C:mitochondrion"/>
    <property type="evidence" value="ECO:0007669"/>
    <property type="project" value="TreeGrafter"/>
</dbReference>
<comment type="similarity">
    <text evidence="1">Belongs to the OPA3 family.</text>
</comment>
<evidence type="ECO:0000256" key="1">
    <source>
        <dbReference type="ARBA" id="ARBA00007584"/>
    </source>
</evidence>
<evidence type="ECO:0000313" key="4">
    <source>
        <dbReference type="EMBL" id="CAD9710858.1"/>
    </source>
</evidence>
<feature type="coiled-coil region" evidence="3">
    <location>
        <begin position="95"/>
        <end position="144"/>
    </location>
</feature>
<dbReference type="AlphaFoldDB" id="A0A7S2WW66"/>
<organism evidence="4">
    <name type="scientific">Rhizochromulina marina</name>
    <dbReference type="NCBI Taxonomy" id="1034831"/>
    <lineage>
        <taxon>Eukaryota</taxon>
        <taxon>Sar</taxon>
        <taxon>Stramenopiles</taxon>
        <taxon>Ochrophyta</taxon>
        <taxon>Dictyochophyceae</taxon>
        <taxon>Rhizochromulinales</taxon>
        <taxon>Rhizochromulina</taxon>
    </lineage>
</organism>
<sequence length="171" mass="19015">MLASKLGVLLVRTLSKPLAQRIKTSVVAHPQLEPICVELGQVVHRLSATLTVLAAGHRTVTVKPLDRSTALNRGADVIGEAVVFSVAGATIIYEVSKTRAKAAAAERERVAAQRARDEEAAHERHILREEMRSTKERIGKLEADMCAIRELLEVRTSNEAERSQWYLFPWR</sequence>
<dbReference type="PANTHER" id="PTHR12499">
    <property type="entry name" value="OPTIC ATROPHY 3 PROTEIN OPA3"/>
    <property type="match status" value="1"/>
</dbReference>
<protein>
    <recommendedName>
        <fullName evidence="5">OPA3-like protein</fullName>
    </recommendedName>
</protein>
<evidence type="ECO:0000256" key="3">
    <source>
        <dbReference type="SAM" id="Coils"/>
    </source>
</evidence>
<keyword evidence="2 3" id="KW-0175">Coiled coil</keyword>